<dbReference type="PANTHER" id="PTHR32114:SF2">
    <property type="entry name" value="ABC TRANSPORTER ABCH.3"/>
    <property type="match status" value="1"/>
</dbReference>
<evidence type="ECO:0000256" key="1">
    <source>
        <dbReference type="ARBA" id="ARBA00006930"/>
    </source>
</evidence>
<sequence length="1022" mass="111453">MQFRYLTFSALGPFPGTHSIDFDELTASGLFLFEGPTGSGKSSIIDAIVFALYGKVAGEESDDSRIRSAHADDSTPSFSDLVFTIPSGVFRVRRSPAWTRKKKRGTGTTPVNSTATLWKLSESAVDAREWDAGEVLASGARDVGTELSKLLALTREQFVQTVVLPQGEFAQFLRLSSSERSGLLETLFATTDYRTFTRALTEKARFAMKKVDEAGNQATRALHGWADIDGLEQEFPGAATLKFIDADDHGPLAKMSKINELLATRSVEAKATATRLRENAEALTRVRQAEEELAKTLEDRQRLLCKQKELEAQKDEIVAKQQKIALHETVATAVDRLGIAKRAREDLDSAKLGLPAGVVPVKDERTRLADAIEADRDLIEPAETLIRGCESAISKLTSQIGELKPIAELEVTLADRETALKDLHDSGRKLAAQIEKMAIDIDAFPKQKEQLESEITHARERADKIPALEAHRKALVEQHERVTRLESLRNELAVAQKEGTIILEKHGTQQEFLASITAAWRRSSAANLAADLDDGKECPVCGSTEHPKPAQPGDEAATLQDVQAAEKALEPLSLKLQEANEEVARLKGQVQTFESQVNDATKEELSAAVADTKAKLADANAAADTALELNGKLDALVAATEEQRTNLNAKREEHSSLVERIKNASEGFTRDEQAVADARGDAPSIAALRESMDTQRSDLGQLKAFAEKVAEHARHAEVTRKAAQESLELSDVTEAEAHAAHLDAQRLTELKASVEKYGRETAAIEAQLALARFAEITGEEQPDVASAKAKEAEAQGALREAEKAHTLSHSRAELAALHLERTRQVVKAWKAEADAAGPIVRLANLAEADSLSLNKIRLSTWVLLRRFEQIVDRANEHLREFSFGRYELARTDESGAERKSGLGLEVIHHDAGPQGDHRRSPRTLSGGETFYTSLALALALSEVVQAENGGVRMETLIIDEGFGSLSSEYLQTIMDTLGQLRTGGRTVGIVSHVDELKSMISDRVSVRPLEDGGSTMRVIAGN</sequence>
<protein>
    <recommendedName>
        <fullName evidence="3">Nuclease SbcCD subunit C</fullName>
    </recommendedName>
</protein>
<evidence type="ECO:0000313" key="7">
    <source>
        <dbReference type="Proteomes" id="UP001243212"/>
    </source>
</evidence>
<dbReference type="RefSeq" id="WP_307682914.1">
    <property type="nucleotide sequence ID" value="NZ_JAUSQX010000001.1"/>
</dbReference>
<keyword evidence="7" id="KW-1185">Reference proteome</keyword>
<comment type="caution">
    <text evidence="6">The sequence shown here is derived from an EMBL/GenBank/DDBJ whole genome shotgun (WGS) entry which is preliminary data.</text>
</comment>
<dbReference type="GO" id="GO:0004527">
    <property type="term" value="F:exonuclease activity"/>
    <property type="evidence" value="ECO:0007669"/>
    <property type="project" value="UniProtKB-KW"/>
</dbReference>
<evidence type="ECO:0000259" key="5">
    <source>
        <dbReference type="Pfam" id="PF13476"/>
    </source>
</evidence>
<dbReference type="Pfam" id="PF13558">
    <property type="entry name" value="SbcC_Walker_B"/>
    <property type="match status" value="1"/>
</dbReference>
<keyword evidence="6" id="KW-0540">Nuclease</keyword>
<evidence type="ECO:0000256" key="2">
    <source>
        <dbReference type="ARBA" id="ARBA00011322"/>
    </source>
</evidence>
<evidence type="ECO:0000256" key="4">
    <source>
        <dbReference type="SAM" id="Coils"/>
    </source>
</evidence>
<proteinExistence type="inferred from homology"/>
<dbReference type="InterPro" id="IPR038729">
    <property type="entry name" value="Rad50/SbcC_AAA"/>
</dbReference>
<dbReference type="SUPFAM" id="SSF52540">
    <property type="entry name" value="P-loop containing nucleoside triphosphate hydrolases"/>
    <property type="match status" value="1"/>
</dbReference>
<comment type="similarity">
    <text evidence="1">Belongs to the SMC family. SbcC subfamily.</text>
</comment>
<organism evidence="6 7">
    <name type="scientific">Trueperella bonasi</name>
    <dbReference type="NCBI Taxonomy" id="312286"/>
    <lineage>
        <taxon>Bacteria</taxon>
        <taxon>Bacillati</taxon>
        <taxon>Actinomycetota</taxon>
        <taxon>Actinomycetes</taxon>
        <taxon>Actinomycetales</taxon>
        <taxon>Actinomycetaceae</taxon>
        <taxon>Trueperella</taxon>
    </lineage>
</organism>
<keyword evidence="6" id="KW-0378">Hydrolase</keyword>
<reference evidence="6 7" key="1">
    <citation type="submission" date="2023-07" db="EMBL/GenBank/DDBJ databases">
        <title>Sequencing the genomes of 1000 actinobacteria strains.</title>
        <authorList>
            <person name="Klenk H.-P."/>
        </authorList>
    </citation>
    <scope>NUCLEOTIDE SEQUENCE [LARGE SCALE GENOMIC DNA]</scope>
    <source>
        <strain evidence="6 7">DSM 17163</strain>
    </source>
</reference>
<evidence type="ECO:0000313" key="6">
    <source>
        <dbReference type="EMBL" id="MDP9806705.1"/>
    </source>
</evidence>
<dbReference type="Gene3D" id="3.40.50.300">
    <property type="entry name" value="P-loop containing nucleotide triphosphate hydrolases"/>
    <property type="match status" value="2"/>
</dbReference>
<dbReference type="Proteomes" id="UP001243212">
    <property type="component" value="Unassembled WGS sequence"/>
</dbReference>
<feature type="coiled-coil region" evidence="4">
    <location>
        <begin position="562"/>
        <end position="657"/>
    </location>
</feature>
<keyword evidence="4" id="KW-0175">Coiled coil</keyword>
<feature type="domain" description="Rad50/SbcC-type AAA" evidence="5">
    <location>
        <begin position="10"/>
        <end position="324"/>
    </location>
</feature>
<dbReference type="InterPro" id="IPR027417">
    <property type="entry name" value="P-loop_NTPase"/>
</dbReference>
<feature type="coiled-coil region" evidence="4">
    <location>
        <begin position="273"/>
        <end position="323"/>
    </location>
</feature>
<dbReference type="Pfam" id="PF13476">
    <property type="entry name" value="AAA_23"/>
    <property type="match status" value="1"/>
</dbReference>
<comment type="subunit">
    <text evidence="2">Heterodimer of SbcC and SbcD.</text>
</comment>
<gene>
    <name evidence="6" type="ORF">J2S70_001287</name>
</gene>
<dbReference type="EMBL" id="JAUSQX010000001">
    <property type="protein sequence ID" value="MDP9806705.1"/>
    <property type="molecule type" value="Genomic_DNA"/>
</dbReference>
<keyword evidence="6" id="KW-0269">Exonuclease</keyword>
<name>A0ABT9NH20_9ACTO</name>
<evidence type="ECO:0000256" key="3">
    <source>
        <dbReference type="ARBA" id="ARBA00013368"/>
    </source>
</evidence>
<accession>A0ABT9NH20</accession>
<dbReference type="PANTHER" id="PTHR32114">
    <property type="entry name" value="ABC TRANSPORTER ABCH.3"/>
    <property type="match status" value="1"/>
</dbReference>